<protein>
    <submittedName>
        <fullName evidence="1">10704_t:CDS:1</fullName>
    </submittedName>
</protein>
<name>A0ACA9PF53_9GLOM</name>
<evidence type="ECO:0000313" key="2">
    <source>
        <dbReference type="Proteomes" id="UP000789525"/>
    </source>
</evidence>
<dbReference type="EMBL" id="CAJVPT010031838">
    <property type="protein sequence ID" value="CAG8699363.1"/>
    <property type="molecule type" value="Genomic_DNA"/>
</dbReference>
<feature type="non-terminal residue" evidence="1">
    <location>
        <position position="374"/>
    </location>
</feature>
<keyword evidence="2" id="KW-1185">Reference proteome</keyword>
<evidence type="ECO:0000313" key="1">
    <source>
        <dbReference type="EMBL" id="CAG8699363.1"/>
    </source>
</evidence>
<sequence length="374" mass="42890">MAGTVKYVEWKPSFFQTTISDVELDGEKHRVWLWDTSAQEYYTDLRPLSYSQSHVLAICYSVDNPNSLTHTEQRWVPEVCHFSPRTPFILVGCKLDRREVMEQTGMEFVSKEQGASMAERIGAKAYVECTSMTGEGITETRKTWEESYQAAMRTILSLNEVDYMDIARFELGINFQYYPVTLSNEYIRMLIVILRVSMKLSTPQSAPLDSHHHMPRPLQRKLVAVGDEGVGKSYLLATFRLGYFSQGQYSSISYLSNLKKIICTDRIYTKEYLRALMGNYVANINVEEKVVQLALWEASGHKYDHLQGFSYSDTHVVLICFSVEDFMTDLRGDNKYELQLTGHGKKCVSRKEGEQMAKRMGASAYLECSAKDEE</sequence>
<comment type="caution">
    <text evidence="1">The sequence shown here is derived from an EMBL/GenBank/DDBJ whole genome shotgun (WGS) entry which is preliminary data.</text>
</comment>
<organism evidence="1 2">
    <name type="scientific">Acaulospora colombiana</name>
    <dbReference type="NCBI Taxonomy" id="27376"/>
    <lineage>
        <taxon>Eukaryota</taxon>
        <taxon>Fungi</taxon>
        <taxon>Fungi incertae sedis</taxon>
        <taxon>Mucoromycota</taxon>
        <taxon>Glomeromycotina</taxon>
        <taxon>Glomeromycetes</taxon>
        <taxon>Diversisporales</taxon>
        <taxon>Acaulosporaceae</taxon>
        <taxon>Acaulospora</taxon>
    </lineage>
</organism>
<dbReference type="Proteomes" id="UP000789525">
    <property type="component" value="Unassembled WGS sequence"/>
</dbReference>
<proteinExistence type="predicted"/>
<reference evidence="1" key="1">
    <citation type="submission" date="2021-06" db="EMBL/GenBank/DDBJ databases">
        <authorList>
            <person name="Kallberg Y."/>
            <person name="Tangrot J."/>
            <person name="Rosling A."/>
        </authorList>
    </citation>
    <scope>NUCLEOTIDE SEQUENCE</scope>
    <source>
        <strain evidence="1">CL356</strain>
    </source>
</reference>
<gene>
    <name evidence="1" type="ORF">ACOLOM_LOCUS10173</name>
</gene>
<accession>A0ACA9PF53</accession>